<dbReference type="Proteomes" id="UP000292274">
    <property type="component" value="Unassembled WGS sequence"/>
</dbReference>
<evidence type="ECO:0000259" key="1">
    <source>
        <dbReference type="Pfam" id="PF12697"/>
    </source>
</evidence>
<dbReference type="Gene3D" id="3.40.50.1820">
    <property type="entry name" value="alpha/beta hydrolase"/>
    <property type="match status" value="1"/>
</dbReference>
<feature type="domain" description="AB hydrolase-1" evidence="1">
    <location>
        <begin position="32"/>
        <end position="279"/>
    </location>
</feature>
<dbReference type="OrthoDB" id="63519at2"/>
<dbReference type="InterPro" id="IPR050228">
    <property type="entry name" value="Carboxylesterase_BioH"/>
</dbReference>
<evidence type="ECO:0000313" key="3">
    <source>
        <dbReference type="Proteomes" id="UP000292274"/>
    </source>
</evidence>
<dbReference type="EMBL" id="SJJR01000007">
    <property type="protein sequence ID" value="TCB97279.1"/>
    <property type="molecule type" value="Genomic_DNA"/>
</dbReference>
<reference evidence="2 3" key="1">
    <citation type="submission" date="2019-02" db="EMBL/GenBank/DDBJ databases">
        <title>Jishengella sp. nov., isolated from a root of Zingiber montanum.</title>
        <authorList>
            <person name="Kuncharoen N."/>
            <person name="Kudo T."/>
            <person name="Masahiro Y."/>
            <person name="Ohkuma M."/>
            <person name="Tanasupawat S."/>
        </authorList>
    </citation>
    <scope>NUCLEOTIDE SEQUENCE [LARGE SCALE GENOMIC DNA]</scope>
    <source>
        <strain evidence="2 3">PLAI 1-1</strain>
    </source>
</reference>
<keyword evidence="2" id="KW-0378">Hydrolase</keyword>
<dbReference type="InterPro" id="IPR000073">
    <property type="entry name" value="AB_hydrolase_1"/>
</dbReference>
<name>A0A4R0GNQ3_9ACTN</name>
<keyword evidence="3" id="KW-1185">Reference proteome</keyword>
<organism evidence="2 3">
    <name type="scientific">Micromonospora zingiberis</name>
    <dbReference type="NCBI Taxonomy" id="2053011"/>
    <lineage>
        <taxon>Bacteria</taxon>
        <taxon>Bacillati</taxon>
        <taxon>Actinomycetota</taxon>
        <taxon>Actinomycetes</taxon>
        <taxon>Micromonosporales</taxon>
        <taxon>Micromonosporaceae</taxon>
        <taxon>Micromonospora</taxon>
    </lineage>
</organism>
<sequence>MDATAVSYETGSVTSRDGTVIGYRRFGTGPAVVLMHGSLMTCHNFMRLGAALSGNFTVYLPDRRGRGMSGPYGPDFTLQRAAEDVQALMERTGARNVFGLSAGAIPILHWALTCPKGYRIAVYEPPLPVHGLAFSPVAWLPRYEQEMAQARLAAALVTIAKGTKDSRLIEALPRAVIVPLMSVALRAQAQRADGDVTLNDLIPTMGKDARLVVDAAGLISASIAVQAEVQLLGGSKSAGYFKDALDALHAAIPHARRVELRRLGHLAADNDGHPDRVAHALADFFTNDHPSPGSG</sequence>
<evidence type="ECO:0000313" key="2">
    <source>
        <dbReference type="EMBL" id="TCB97279.1"/>
    </source>
</evidence>
<gene>
    <name evidence="2" type="ORF">E0H26_13545</name>
</gene>
<dbReference type="InterPro" id="IPR029058">
    <property type="entry name" value="AB_hydrolase_fold"/>
</dbReference>
<dbReference type="AlphaFoldDB" id="A0A4R0GNQ3"/>
<protein>
    <submittedName>
        <fullName evidence="2">Alpha/beta hydrolase</fullName>
    </submittedName>
</protein>
<accession>A0A4R0GNQ3</accession>
<dbReference type="SUPFAM" id="SSF53474">
    <property type="entry name" value="alpha/beta-Hydrolases"/>
    <property type="match status" value="1"/>
</dbReference>
<dbReference type="GO" id="GO:0016787">
    <property type="term" value="F:hydrolase activity"/>
    <property type="evidence" value="ECO:0007669"/>
    <property type="project" value="UniProtKB-KW"/>
</dbReference>
<proteinExistence type="predicted"/>
<dbReference type="PANTHER" id="PTHR43194">
    <property type="entry name" value="HYDROLASE ALPHA/BETA FOLD FAMILY"/>
    <property type="match status" value="1"/>
</dbReference>
<dbReference type="Pfam" id="PF12697">
    <property type="entry name" value="Abhydrolase_6"/>
    <property type="match status" value="1"/>
</dbReference>
<dbReference type="PANTHER" id="PTHR43194:SF2">
    <property type="entry name" value="PEROXISOMAL MEMBRANE PROTEIN LPX1"/>
    <property type="match status" value="1"/>
</dbReference>
<comment type="caution">
    <text evidence="2">The sequence shown here is derived from an EMBL/GenBank/DDBJ whole genome shotgun (WGS) entry which is preliminary data.</text>
</comment>